<gene>
    <name evidence="1" type="ORF">METZ01_LOCUS161657</name>
</gene>
<dbReference type="EMBL" id="UINC01028215">
    <property type="protein sequence ID" value="SVB08803.1"/>
    <property type="molecule type" value="Genomic_DNA"/>
</dbReference>
<sequence>VDYYYHKKEFPKIKEYESDPIRKEAKKWWAIQHKYGIDKDEWYWMLKEQAFRCKICTKVMSFEWAYDPRWKRMRTEICVDHDHKTDKVRGLLCQSCNTLIGQAKDDVSILNSAIVYLEEYGK</sequence>
<accession>A0A382B6A2</accession>
<dbReference type="InterPro" id="IPR044925">
    <property type="entry name" value="His-Me_finger_sf"/>
</dbReference>
<dbReference type="InterPro" id="IPR004211">
    <property type="entry name" value="Endonuclease_7"/>
</dbReference>
<dbReference type="Pfam" id="PF02945">
    <property type="entry name" value="Endonuclease_7"/>
    <property type="match status" value="1"/>
</dbReference>
<evidence type="ECO:0008006" key="2">
    <source>
        <dbReference type="Google" id="ProtNLM"/>
    </source>
</evidence>
<organism evidence="1">
    <name type="scientific">marine metagenome</name>
    <dbReference type="NCBI Taxonomy" id="408172"/>
    <lineage>
        <taxon>unclassified sequences</taxon>
        <taxon>metagenomes</taxon>
        <taxon>ecological metagenomes</taxon>
    </lineage>
</organism>
<dbReference type="InterPro" id="IPR038563">
    <property type="entry name" value="Endonuclease_7_sf"/>
</dbReference>
<proteinExistence type="predicted"/>
<evidence type="ECO:0000313" key="1">
    <source>
        <dbReference type="EMBL" id="SVB08803.1"/>
    </source>
</evidence>
<reference evidence="1" key="1">
    <citation type="submission" date="2018-05" db="EMBL/GenBank/DDBJ databases">
        <authorList>
            <person name="Lanie J.A."/>
            <person name="Ng W.-L."/>
            <person name="Kazmierczak K.M."/>
            <person name="Andrzejewski T.M."/>
            <person name="Davidsen T.M."/>
            <person name="Wayne K.J."/>
            <person name="Tettelin H."/>
            <person name="Glass J.I."/>
            <person name="Rusch D."/>
            <person name="Podicherti R."/>
            <person name="Tsui H.-C.T."/>
            <person name="Winkler M.E."/>
        </authorList>
    </citation>
    <scope>NUCLEOTIDE SEQUENCE</scope>
</reference>
<dbReference type="AlphaFoldDB" id="A0A382B6A2"/>
<feature type="non-terminal residue" evidence="1">
    <location>
        <position position="1"/>
    </location>
</feature>
<protein>
    <recommendedName>
        <fullName evidence="2">Recombination endonuclease VII</fullName>
    </recommendedName>
</protein>
<dbReference type="Gene3D" id="3.40.1800.10">
    <property type="entry name" value="His-Me finger endonucleases"/>
    <property type="match status" value="1"/>
</dbReference>
<dbReference type="SUPFAM" id="SSF54060">
    <property type="entry name" value="His-Me finger endonucleases"/>
    <property type="match status" value="1"/>
</dbReference>
<name>A0A382B6A2_9ZZZZ</name>